<dbReference type="InterPro" id="IPR054350">
    <property type="entry name" value="PurT/PurK_preATP-grasp"/>
</dbReference>
<comment type="similarity">
    <text evidence="5">Belongs to the PurK/PurT family.</text>
</comment>
<feature type="binding site" evidence="5">
    <location>
        <begin position="252"/>
        <end position="253"/>
    </location>
    <ligand>
        <name>ATP</name>
        <dbReference type="ChEBI" id="CHEBI:30616"/>
    </ligand>
</feature>
<dbReference type="GO" id="GO:0046872">
    <property type="term" value="F:metal ion binding"/>
    <property type="evidence" value="ECO:0007669"/>
    <property type="project" value="InterPro"/>
</dbReference>
<keyword evidence="2 5" id="KW-0547">Nucleotide-binding</keyword>
<dbReference type="GO" id="GO:0005829">
    <property type="term" value="C:cytosol"/>
    <property type="evidence" value="ECO:0007669"/>
    <property type="project" value="TreeGrafter"/>
</dbReference>
<dbReference type="Proteomes" id="UP000235670">
    <property type="component" value="Unassembled WGS sequence"/>
</dbReference>
<evidence type="ECO:0000256" key="1">
    <source>
        <dbReference type="ARBA" id="ARBA00022598"/>
    </source>
</evidence>
<dbReference type="Pfam" id="PF02222">
    <property type="entry name" value="ATP-grasp"/>
    <property type="match status" value="1"/>
</dbReference>
<dbReference type="InterPro" id="IPR003135">
    <property type="entry name" value="ATP-grasp_carboxylate-amine"/>
</dbReference>
<dbReference type="OrthoDB" id="9804625at2"/>
<dbReference type="InterPro" id="IPR011054">
    <property type="entry name" value="Rudment_hybrid_motif"/>
</dbReference>
<protein>
    <recommendedName>
        <fullName evidence="5">N5-carboxyaminoimidazole ribonucleotide synthase</fullName>
        <shortName evidence="5">N5-CAIR synthase</shortName>
        <ecNumber evidence="5">6.3.4.18</ecNumber>
    </recommendedName>
    <alternativeName>
        <fullName evidence="5">5-(carboxyamino)imidazole ribonucleotide synthetase</fullName>
    </alternativeName>
</protein>
<dbReference type="SUPFAM" id="SSF56059">
    <property type="entry name" value="Glutathione synthetase ATP-binding domain-like"/>
    <property type="match status" value="1"/>
</dbReference>
<dbReference type="SUPFAM" id="SSF52440">
    <property type="entry name" value="PreATP-grasp domain"/>
    <property type="match status" value="1"/>
</dbReference>
<dbReference type="GO" id="GO:0034028">
    <property type="term" value="F:5-(carboxyamino)imidazole ribonucleotide synthase activity"/>
    <property type="evidence" value="ECO:0007669"/>
    <property type="project" value="UniProtKB-UniRule"/>
</dbReference>
<dbReference type="InterPro" id="IPR013815">
    <property type="entry name" value="ATP_grasp_subdomain_1"/>
</dbReference>
<comment type="subunit">
    <text evidence="5">Homodimer.</text>
</comment>
<gene>
    <name evidence="5" type="primary">purK</name>
    <name evidence="7" type="ORF">CJ218_03725</name>
</gene>
<evidence type="ECO:0000313" key="8">
    <source>
        <dbReference type="Proteomes" id="UP000235670"/>
    </source>
</evidence>
<dbReference type="STRING" id="84135.GCA_001052115_00223"/>
<organism evidence="7 8">
    <name type="scientific">Gemella sanguinis</name>
    <dbReference type="NCBI Taxonomy" id="84135"/>
    <lineage>
        <taxon>Bacteria</taxon>
        <taxon>Bacillati</taxon>
        <taxon>Bacillota</taxon>
        <taxon>Bacilli</taxon>
        <taxon>Bacillales</taxon>
        <taxon>Gemellaceae</taxon>
        <taxon>Gemella</taxon>
    </lineage>
</organism>
<reference evidence="7 8" key="1">
    <citation type="submission" date="2017-09" db="EMBL/GenBank/DDBJ databases">
        <title>Bacterial strain isolated from the female urinary microbiota.</title>
        <authorList>
            <person name="Thomas-White K."/>
            <person name="Kumar N."/>
            <person name="Forster S."/>
            <person name="Putonti C."/>
            <person name="Lawley T."/>
            <person name="Wolfe A.J."/>
        </authorList>
    </citation>
    <scope>NUCLEOTIDE SEQUENCE [LARGE SCALE GENOMIC DNA]</scope>
    <source>
        <strain evidence="7 8">UMB0186</strain>
    </source>
</reference>
<dbReference type="PANTHER" id="PTHR11609">
    <property type="entry name" value="PURINE BIOSYNTHESIS PROTEIN 6/7, PUR6/7"/>
    <property type="match status" value="1"/>
</dbReference>
<accession>A0A2N6SF42</accession>
<comment type="pathway">
    <text evidence="5">Purine metabolism; IMP biosynthesis via de novo pathway; 5-amino-1-(5-phospho-D-ribosyl)imidazole-4-carboxylate from 5-amino-1-(5-phospho-D-ribosyl)imidazole (N5-CAIR route): step 1/2.</text>
</comment>
<feature type="binding site" evidence="5">
    <location>
        <position position="142"/>
    </location>
    <ligand>
        <name>ATP</name>
        <dbReference type="ChEBI" id="CHEBI:30616"/>
    </ligand>
</feature>
<feature type="binding site" evidence="5">
    <location>
        <position position="199"/>
    </location>
    <ligand>
        <name>ATP</name>
        <dbReference type="ChEBI" id="CHEBI:30616"/>
    </ligand>
</feature>
<evidence type="ECO:0000256" key="4">
    <source>
        <dbReference type="ARBA" id="ARBA00022840"/>
    </source>
</evidence>
<comment type="function">
    <text evidence="5">Catalyzes the ATP-dependent conversion of 5-aminoimidazole ribonucleotide (AIR) and HCO(3)(-) to N5-carboxyaminoimidazole ribonucleotide (N5-CAIR).</text>
</comment>
<dbReference type="PANTHER" id="PTHR11609:SF5">
    <property type="entry name" value="PHOSPHORIBOSYLAMINOIMIDAZOLE CARBOXYLASE"/>
    <property type="match status" value="1"/>
</dbReference>
<dbReference type="Gene3D" id="3.30.470.20">
    <property type="entry name" value="ATP-grasp fold, B domain"/>
    <property type="match status" value="1"/>
</dbReference>
<dbReference type="Pfam" id="PF17769">
    <property type="entry name" value="PurK_C"/>
    <property type="match status" value="1"/>
</dbReference>
<evidence type="ECO:0000313" key="7">
    <source>
        <dbReference type="EMBL" id="PMC52556.1"/>
    </source>
</evidence>
<evidence type="ECO:0000256" key="5">
    <source>
        <dbReference type="HAMAP-Rule" id="MF_01928"/>
    </source>
</evidence>
<evidence type="ECO:0000259" key="6">
    <source>
        <dbReference type="PROSITE" id="PS50975"/>
    </source>
</evidence>
<keyword evidence="1 5" id="KW-0436">Ligase</keyword>
<name>A0A2N6SF42_9BACL</name>
<dbReference type="UniPathway" id="UPA00074">
    <property type="reaction ID" value="UER00942"/>
</dbReference>
<dbReference type="FunFam" id="3.40.50.20:FF:000016">
    <property type="entry name" value="N5-carboxyaminoimidazole ribonucleotide synthase"/>
    <property type="match status" value="1"/>
</dbReference>
<dbReference type="GO" id="GO:0006189">
    <property type="term" value="P:'de novo' IMP biosynthetic process"/>
    <property type="evidence" value="ECO:0007669"/>
    <property type="project" value="UniProtKB-UniRule"/>
</dbReference>
<dbReference type="InterPro" id="IPR011761">
    <property type="entry name" value="ATP-grasp"/>
</dbReference>
<dbReference type="PROSITE" id="PS50975">
    <property type="entry name" value="ATP_GRASP"/>
    <property type="match status" value="1"/>
</dbReference>
<dbReference type="InterPro" id="IPR040686">
    <property type="entry name" value="PurK_C"/>
</dbReference>
<sequence>MIKTILPGQTIGIIGGGQLGRMLAMSAKEMGYKIAILDPSPDCCARIFSDKFIEANFDDYNKIEELCKISNVITFEFENIDADSLAKLEKEYNFVQSSDVLRTTQHRYYEKEFARKLDIPTVNYIHVEDNTDIDINQTYLMKTLRFGYDGKGQKKISKKEEIESQTILEEFISLDKEISVVASKDKYEVQIIAVVENEHRNNILYRSKVPTTTTSDQEKLAIEYTKRILENIEYYGVLTVEFFISNGEVVFNEIAPRVHNSGHITMQSATKSQFRAHIEAICGLRVGKIENRETTLYNILGQDEDYFKDLITKKQGYLHLYEKEPRLNRKIGHINFYGNVILGGNDE</sequence>
<evidence type="ECO:0000256" key="2">
    <source>
        <dbReference type="ARBA" id="ARBA00022741"/>
    </source>
</evidence>
<dbReference type="Gene3D" id="3.40.50.20">
    <property type="match status" value="1"/>
</dbReference>
<comment type="caution">
    <text evidence="7">The sequence shown here is derived from an EMBL/GenBank/DDBJ whole genome shotgun (WGS) entry which is preliminary data.</text>
</comment>
<feature type="domain" description="ATP-grasp" evidence="6">
    <location>
        <begin position="86"/>
        <end position="282"/>
    </location>
</feature>
<keyword evidence="3 5" id="KW-0658">Purine biosynthesis</keyword>
<dbReference type="SUPFAM" id="SSF51246">
    <property type="entry name" value="Rudiment single hybrid motif"/>
    <property type="match status" value="1"/>
</dbReference>
<feature type="binding site" evidence="5">
    <location>
        <begin position="169"/>
        <end position="172"/>
    </location>
    <ligand>
        <name>ATP</name>
        <dbReference type="ChEBI" id="CHEBI:30616"/>
    </ligand>
</feature>
<dbReference type="EMBL" id="PNGT01000003">
    <property type="protein sequence ID" value="PMC52556.1"/>
    <property type="molecule type" value="Genomic_DNA"/>
</dbReference>
<dbReference type="InterPro" id="IPR005875">
    <property type="entry name" value="PurK"/>
</dbReference>
<proteinExistence type="inferred from homology"/>
<dbReference type="EC" id="6.3.4.18" evidence="5"/>
<dbReference type="GO" id="GO:0005524">
    <property type="term" value="F:ATP binding"/>
    <property type="evidence" value="ECO:0007669"/>
    <property type="project" value="UniProtKB-UniRule"/>
</dbReference>
<dbReference type="RefSeq" id="WP_065378079.1">
    <property type="nucleotide sequence ID" value="NZ_CAUTAO010000002.1"/>
</dbReference>
<evidence type="ECO:0000256" key="3">
    <source>
        <dbReference type="ARBA" id="ARBA00022755"/>
    </source>
</evidence>
<feature type="binding site" evidence="5">
    <location>
        <position position="177"/>
    </location>
    <ligand>
        <name>ATP</name>
        <dbReference type="ChEBI" id="CHEBI:30616"/>
    </ligand>
</feature>
<keyword evidence="4 5" id="KW-0067">ATP-binding</keyword>
<feature type="binding site" evidence="5">
    <location>
        <begin position="147"/>
        <end position="153"/>
    </location>
    <ligand>
        <name>ATP</name>
        <dbReference type="ChEBI" id="CHEBI:30616"/>
    </ligand>
</feature>
<dbReference type="HAMAP" id="MF_01928">
    <property type="entry name" value="PurK"/>
    <property type="match status" value="1"/>
</dbReference>
<feature type="binding site" evidence="5">
    <location>
        <position position="107"/>
    </location>
    <ligand>
        <name>ATP</name>
        <dbReference type="ChEBI" id="CHEBI:30616"/>
    </ligand>
</feature>
<dbReference type="Pfam" id="PF22660">
    <property type="entry name" value="RS_preATP-grasp-like"/>
    <property type="match status" value="1"/>
</dbReference>
<dbReference type="InterPro" id="IPR016185">
    <property type="entry name" value="PreATP-grasp_dom_sf"/>
</dbReference>
<comment type="catalytic activity">
    <reaction evidence="5">
        <text>5-amino-1-(5-phospho-beta-D-ribosyl)imidazole + hydrogencarbonate + ATP = 5-carboxyamino-1-(5-phospho-D-ribosyl)imidazole + ADP + phosphate + 2 H(+)</text>
        <dbReference type="Rhea" id="RHEA:19317"/>
        <dbReference type="ChEBI" id="CHEBI:15378"/>
        <dbReference type="ChEBI" id="CHEBI:17544"/>
        <dbReference type="ChEBI" id="CHEBI:30616"/>
        <dbReference type="ChEBI" id="CHEBI:43474"/>
        <dbReference type="ChEBI" id="CHEBI:58730"/>
        <dbReference type="ChEBI" id="CHEBI:137981"/>
        <dbReference type="ChEBI" id="CHEBI:456216"/>
        <dbReference type="EC" id="6.3.4.18"/>
    </reaction>
</comment>
<dbReference type="Gene3D" id="3.30.1490.20">
    <property type="entry name" value="ATP-grasp fold, A domain"/>
    <property type="match status" value="1"/>
</dbReference>
<dbReference type="AlphaFoldDB" id="A0A2N6SF42"/>
<dbReference type="GO" id="GO:0004638">
    <property type="term" value="F:phosphoribosylaminoimidazole carboxylase activity"/>
    <property type="evidence" value="ECO:0007669"/>
    <property type="project" value="InterPro"/>
</dbReference>